<protein>
    <submittedName>
        <fullName evidence="7">Uncharacterized protein</fullName>
    </submittedName>
</protein>
<organism evidence="7 8">
    <name type="scientific">Varroa destructor</name>
    <name type="common">Honeybee mite</name>
    <dbReference type="NCBI Taxonomy" id="109461"/>
    <lineage>
        <taxon>Eukaryota</taxon>
        <taxon>Metazoa</taxon>
        <taxon>Ecdysozoa</taxon>
        <taxon>Arthropoda</taxon>
        <taxon>Chelicerata</taxon>
        <taxon>Arachnida</taxon>
        <taxon>Acari</taxon>
        <taxon>Parasitiformes</taxon>
        <taxon>Mesostigmata</taxon>
        <taxon>Gamasina</taxon>
        <taxon>Dermanyssoidea</taxon>
        <taxon>Varroidae</taxon>
        <taxon>Varroa</taxon>
    </lineage>
</organism>
<evidence type="ECO:0000256" key="2">
    <source>
        <dbReference type="ARBA" id="ARBA00022692"/>
    </source>
</evidence>
<dbReference type="EnsemblMetazoa" id="XM_022801346">
    <property type="protein sequence ID" value="XP_022657081"/>
    <property type="gene ID" value="LOC111248652"/>
</dbReference>
<dbReference type="InterPro" id="IPR051085">
    <property type="entry name" value="MB_O-acyltransferase"/>
</dbReference>
<evidence type="ECO:0000256" key="4">
    <source>
        <dbReference type="ARBA" id="ARBA00023136"/>
    </source>
</evidence>
<dbReference type="OMA" id="SINIWIG"/>
<dbReference type="InParanoid" id="A0A7M7MF19"/>
<dbReference type="KEGG" id="vde:111248652"/>
<dbReference type="FunCoup" id="A0A7M7MF19">
    <property type="interactions" value="198"/>
</dbReference>
<dbReference type="GO" id="GO:0016020">
    <property type="term" value="C:membrane"/>
    <property type="evidence" value="ECO:0007669"/>
    <property type="project" value="UniProtKB-SubCell"/>
</dbReference>
<evidence type="ECO:0000256" key="5">
    <source>
        <dbReference type="ARBA" id="ARBA00038268"/>
    </source>
</evidence>
<feature type="transmembrane region" description="Helical" evidence="6">
    <location>
        <begin position="427"/>
        <end position="448"/>
    </location>
</feature>
<keyword evidence="2 6" id="KW-0812">Transmembrane</keyword>
<dbReference type="OrthoDB" id="6496647at2759"/>
<feature type="transmembrane region" description="Helical" evidence="6">
    <location>
        <begin position="130"/>
        <end position="145"/>
    </location>
</feature>
<feature type="transmembrane region" description="Helical" evidence="6">
    <location>
        <begin position="192"/>
        <end position="213"/>
    </location>
</feature>
<dbReference type="AlphaFoldDB" id="A0A7M7MF19"/>
<dbReference type="InterPro" id="IPR004299">
    <property type="entry name" value="MBOAT_fam"/>
</dbReference>
<dbReference type="RefSeq" id="XP_022657081.1">
    <property type="nucleotide sequence ID" value="XM_022801346.1"/>
</dbReference>
<feature type="transmembrane region" description="Helical" evidence="6">
    <location>
        <begin position="7"/>
        <end position="31"/>
    </location>
</feature>
<sequence>MGKTAILIISMFVWSWANLFALFQFGVAVLINFRHLLPDDLFQAGWLPALTEADISDPEWLSVKFLANFYLPAIVVQNLILRCTPNTLHVQLRCLIALTFLGTTFGPVCTYLLLGLFGLTYAASKLRRKYAIYIVNLFIVYLVIYKRELLDNLVTPTAENESIDLMFDIAASWACLRAISLGLALIDGDVDVIYAFCYYMYLPSLCAGPLINCKSFTQQLDRSRLPSRVTAIKQAMSSALKLAIWVLFIELVDHTLFVSAMVTAYSNVRFHLTTLEYFGLCVAMMARFYVKYLVIYGVGEAAARLEGIWLPERPRCTLRVTSGSHLWRTFDRGLYLWFVEYIYVPLGGQIYASAACFFFACFWHSFSSSIQVWATVNCAIVVTERSLSKSLSPTVWAFSQIPLHWLAVGSNMFYLGDLDVGNDFFHYLSSSALVIAVACVISLCACVVGNHFEKEDNALFNTKKSTVIYNKRNTF</sequence>
<dbReference type="GO" id="GO:0005783">
    <property type="term" value="C:endoplasmic reticulum"/>
    <property type="evidence" value="ECO:0007669"/>
    <property type="project" value="TreeGrafter"/>
</dbReference>
<evidence type="ECO:0000313" key="8">
    <source>
        <dbReference type="Proteomes" id="UP000594260"/>
    </source>
</evidence>
<feature type="transmembrane region" description="Helical" evidence="6">
    <location>
        <begin position="242"/>
        <end position="265"/>
    </location>
</feature>
<feature type="transmembrane region" description="Helical" evidence="6">
    <location>
        <begin position="95"/>
        <end position="118"/>
    </location>
</feature>
<dbReference type="EnsemblMetazoa" id="XM_022801347">
    <property type="protein sequence ID" value="XP_022657082"/>
    <property type="gene ID" value="LOC111248652"/>
</dbReference>
<name>A0A7M7MF19_VARDE</name>
<feature type="transmembrane region" description="Helical" evidence="6">
    <location>
        <begin position="334"/>
        <end position="360"/>
    </location>
</feature>
<feature type="transmembrane region" description="Helical" evidence="6">
    <location>
        <begin position="277"/>
        <end position="298"/>
    </location>
</feature>
<keyword evidence="3 6" id="KW-1133">Transmembrane helix</keyword>
<comment type="similarity">
    <text evidence="5">Belongs to the membrane-bound acyltransferase family. HHAT subfamily.</text>
</comment>
<keyword evidence="4 6" id="KW-0472">Membrane</keyword>
<comment type="subcellular location">
    <subcellularLocation>
        <location evidence="1">Membrane</location>
        <topology evidence="1">Multi-pass membrane protein</topology>
    </subcellularLocation>
</comment>
<dbReference type="GeneID" id="111248652"/>
<keyword evidence="8" id="KW-1185">Reference proteome</keyword>
<dbReference type="RefSeq" id="XP_022657082.1">
    <property type="nucleotide sequence ID" value="XM_022801347.1"/>
</dbReference>
<evidence type="ECO:0000256" key="1">
    <source>
        <dbReference type="ARBA" id="ARBA00004141"/>
    </source>
</evidence>
<dbReference type="Proteomes" id="UP000594260">
    <property type="component" value="Unplaced"/>
</dbReference>
<proteinExistence type="inferred from homology"/>
<evidence type="ECO:0000256" key="6">
    <source>
        <dbReference type="SAM" id="Phobius"/>
    </source>
</evidence>
<accession>A0A7M7MF19</accession>
<dbReference type="GO" id="GO:0016409">
    <property type="term" value="F:palmitoyltransferase activity"/>
    <property type="evidence" value="ECO:0007669"/>
    <property type="project" value="TreeGrafter"/>
</dbReference>
<dbReference type="CTD" id="44098"/>
<dbReference type="Pfam" id="PF03062">
    <property type="entry name" value="MBOAT"/>
    <property type="match status" value="1"/>
</dbReference>
<dbReference type="PANTHER" id="PTHR13285">
    <property type="entry name" value="ACYLTRANSFERASE"/>
    <property type="match status" value="1"/>
</dbReference>
<evidence type="ECO:0000256" key="3">
    <source>
        <dbReference type="ARBA" id="ARBA00022989"/>
    </source>
</evidence>
<dbReference type="PANTHER" id="PTHR13285:SF18">
    <property type="entry name" value="PROTEIN-CYSTEINE N-PALMITOYLTRANSFERASE RASP"/>
    <property type="match status" value="1"/>
</dbReference>
<reference evidence="7" key="1">
    <citation type="submission" date="2021-01" db="UniProtKB">
        <authorList>
            <consortium name="EnsemblMetazoa"/>
        </authorList>
    </citation>
    <scope>IDENTIFICATION</scope>
</reference>
<evidence type="ECO:0000313" key="7">
    <source>
        <dbReference type="EnsemblMetazoa" id="XP_022657081"/>
    </source>
</evidence>